<evidence type="ECO:0000313" key="7">
    <source>
        <dbReference type="EMBL" id="VDO51975.1"/>
    </source>
</evidence>
<dbReference type="Pfam" id="PF04427">
    <property type="entry name" value="Brix"/>
    <property type="match status" value="1"/>
</dbReference>
<dbReference type="SMART" id="SM00879">
    <property type="entry name" value="Brix"/>
    <property type="match status" value="1"/>
</dbReference>
<protein>
    <recommendedName>
        <fullName evidence="4">Ribosome biogenesis protein BRX1 homolog</fullName>
    </recommendedName>
</protein>
<dbReference type="EMBL" id="UZAI01000376">
    <property type="protein sequence ID" value="VDO51975.1"/>
    <property type="molecule type" value="Genomic_DNA"/>
</dbReference>
<name>A0A183LCX8_9TREM</name>
<dbReference type="Proteomes" id="UP000277204">
    <property type="component" value="Unassembled WGS sequence"/>
</dbReference>
<keyword evidence="5" id="KW-0690">Ribosome biogenesis</keyword>
<accession>A0A183LCX8</accession>
<sequence>MDEKSVKKFHSKFPEITTYWYFIGLKRKLKDGSKPKVSTKKRKFCFIFMISLAKLLPSIRLSDQPPARKPQWTNRERVLIMSSRGVSYIGRHLLKDLLHMMPHGKTDSKLDHKKGITVLNELAEMSNTNKVIYFEARKKKDLYLWLSCVPNGPSVKFLVENIRTTAELKLTGNCLKSSRPVLAFDPSFEESDKPHMNLIRELFIQTLGTPNHHPRSQPYIDKTFTFVNFNDRIWFRVYQIAEESGALVEVGPRFSLNPIRIFSGSFCGAVLYSNPKYISPNLIRSTLLSSKQGKYIERTHNKTETRKRKKGIKEIHIVDELDEIFE</sequence>
<reference evidence="7 8" key="1">
    <citation type="submission" date="2018-11" db="EMBL/GenBank/DDBJ databases">
        <authorList>
            <consortium name="Pathogen Informatics"/>
        </authorList>
    </citation>
    <scope>NUCLEOTIDE SEQUENCE [LARGE SCALE GENOMIC DNA]</scope>
    <source>
        <strain evidence="7 8">Zambia</strain>
    </source>
</reference>
<evidence type="ECO:0000256" key="6">
    <source>
        <dbReference type="ARBA" id="ARBA00023242"/>
    </source>
</evidence>
<comment type="similarity">
    <text evidence="3">Belongs to the BRX1 family.</text>
</comment>
<dbReference type="GO" id="GO:0005730">
    <property type="term" value="C:nucleolus"/>
    <property type="evidence" value="ECO:0007669"/>
    <property type="project" value="UniProtKB-SubCell"/>
</dbReference>
<dbReference type="AlphaFoldDB" id="A0A183LCX8"/>
<dbReference type="Gene3D" id="3.40.50.10480">
    <property type="entry name" value="Probable brix-domain ribosomal biogenesis protein"/>
    <property type="match status" value="1"/>
</dbReference>
<dbReference type="PANTHER" id="PTHR13634:SF0">
    <property type="entry name" value="RIBOSOME BIOGENESIS PROTEIN BRX1 HOMOLOG"/>
    <property type="match status" value="1"/>
</dbReference>
<gene>
    <name evidence="7" type="ORF">SMRZ_LOCUS1653</name>
</gene>
<dbReference type="SUPFAM" id="SSF52954">
    <property type="entry name" value="Class II aaRS ABD-related"/>
    <property type="match status" value="1"/>
</dbReference>
<evidence type="ECO:0000256" key="5">
    <source>
        <dbReference type="ARBA" id="ARBA00022517"/>
    </source>
</evidence>
<evidence type="ECO:0000256" key="1">
    <source>
        <dbReference type="ARBA" id="ARBA00003439"/>
    </source>
</evidence>
<organism evidence="7 8">
    <name type="scientific">Schistosoma margrebowiei</name>
    <dbReference type="NCBI Taxonomy" id="48269"/>
    <lineage>
        <taxon>Eukaryota</taxon>
        <taxon>Metazoa</taxon>
        <taxon>Spiralia</taxon>
        <taxon>Lophotrochozoa</taxon>
        <taxon>Platyhelminthes</taxon>
        <taxon>Trematoda</taxon>
        <taxon>Digenea</taxon>
        <taxon>Strigeidida</taxon>
        <taxon>Schistosomatoidea</taxon>
        <taxon>Schistosomatidae</taxon>
        <taxon>Schistosoma</taxon>
    </lineage>
</organism>
<keyword evidence="8" id="KW-1185">Reference proteome</keyword>
<dbReference type="GO" id="GO:0006364">
    <property type="term" value="P:rRNA processing"/>
    <property type="evidence" value="ECO:0007669"/>
    <property type="project" value="InterPro"/>
</dbReference>
<keyword evidence="6" id="KW-0539">Nucleus</keyword>
<proteinExistence type="inferred from homology"/>
<evidence type="ECO:0000256" key="2">
    <source>
        <dbReference type="ARBA" id="ARBA00004604"/>
    </source>
</evidence>
<comment type="function">
    <text evidence="1">Required for biogenesis of the 60S ribosomal subunit.</text>
</comment>
<dbReference type="PANTHER" id="PTHR13634">
    <property type="entry name" value="RIBOSOME BIOGENESIS PROTEIN BRIX"/>
    <property type="match status" value="1"/>
</dbReference>
<comment type="subcellular location">
    <subcellularLocation>
        <location evidence="2">Nucleus</location>
        <location evidence="2">Nucleolus</location>
    </subcellularLocation>
</comment>
<dbReference type="GO" id="GO:0019843">
    <property type="term" value="F:rRNA binding"/>
    <property type="evidence" value="ECO:0007669"/>
    <property type="project" value="InterPro"/>
</dbReference>
<evidence type="ECO:0000256" key="3">
    <source>
        <dbReference type="ARBA" id="ARBA00006369"/>
    </source>
</evidence>
<dbReference type="PROSITE" id="PS50833">
    <property type="entry name" value="BRIX"/>
    <property type="match status" value="1"/>
</dbReference>
<dbReference type="InterPro" id="IPR007109">
    <property type="entry name" value="Brix"/>
</dbReference>
<dbReference type="InterPro" id="IPR026532">
    <property type="entry name" value="BRX1"/>
</dbReference>
<dbReference type="FunFam" id="3.40.50.10480:FF:000009">
    <property type="entry name" value="Ribosome biogenesis protein, putative"/>
    <property type="match status" value="1"/>
</dbReference>
<evidence type="ECO:0000256" key="4">
    <source>
        <dbReference type="ARBA" id="ARBA00020522"/>
    </source>
</evidence>
<dbReference type="STRING" id="48269.A0A183LCX8"/>
<dbReference type="GO" id="GO:0000027">
    <property type="term" value="P:ribosomal large subunit assembly"/>
    <property type="evidence" value="ECO:0007669"/>
    <property type="project" value="TreeGrafter"/>
</dbReference>
<evidence type="ECO:0000313" key="8">
    <source>
        <dbReference type="Proteomes" id="UP000277204"/>
    </source>
</evidence>